<evidence type="ECO:0000313" key="9">
    <source>
        <dbReference type="EMBL" id="MBD7986734.1"/>
    </source>
</evidence>
<evidence type="ECO:0000259" key="7">
    <source>
        <dbReference type="Pfam" id="PF23892"/>
    </source>
</evidence>
<evidence type="ECO:0000256" key="1">
    <source>
        <dbReference type="ARBA" id="ARBA00022737"/>
    </source>
</evidence>
<evidence type="ECO:0000313" key="10">
    <source>
        <dbReference type="Proteomes" id="UP000647183"/>
    </source>
</evidence>
<sequence>MVMAPMFFLAVLVAAVVATALVAAPLRRGSPRTWLAVMAVVPVLSLGLYQLLGTPAALDPAARAPVAAGVDPDAQVDPAQFAEAVAQLREELARNPEQPEGWVLLARSMSVQGDHAAAHEAYGKALALVPDEPALMVEVAQSSAQAHPQNRFDDAAVAQLERALALQPGNQRARWFLGVAQRQRGLDAEAAATWETLLPQVDAATASSLRPQIAQAREAAGLPPLDASTGASAPPTAGRPAAVSGTPAAGGLRVRISLAPELAGQVDGDATVFVMARHPDGPPMPVAAERHPVSALPLEIVLDDGDSPMPTQTLSQLDAALVSARITASGTVERSAADLESAPVRVALPSTDLIELVIGADPTP</sequence>
<feature type="region of interest" description="Disordered" evidence="5">
    <location>
        <begin position="220"/>
        <end position="246"/>
    </location>
</feature>
<evidence type="ECO:0000256" key="4">
    <source>
        <dbReference type="PROSITE-ProRule" id="PRU00339"/>
    </source>
</evidence>
<keyword evidence="6" id="KW-0812">Transmembrane</keyword>
<keyword evidence="10" id="KW-1185">Reference proteome</keyword>
<dbReference type="Gene3D" id="1.25.40.10">
    <property type="entry name" value="Tetratricopeptide repeat domain"/>
    <property type="match status" value="1"/>
</dbReference>
<dbReference type="InterPro" id="IPR019734">
    <property type="entry name" value="TPR_rpt"/>
</dbReference>
<dbReference type="Proteomes" id="UP000647183">
    <property type="component" value="Unassembled WGS sequence"/>
</dbReference>
<gene>
    <name evidence="9" type="ORF">H9645_01660</name>
</gene>
<comment type="caution">
    <text evidence="9">The sequence shown here is derived from an EMBL/GenBank/DDBJ whole genome shotgun (WGS) entry which is preliminary data.</text>
</comment>
<dbReference type="PROSITE" id="PS50005">
    <property type="entry name" value="TPR"/>
    <property type="match status" value="1"/>
</dbReference>
<dbReference type="InterPro" id="IPR056413">
    <property type="entry name" value="TPR_CcmH_CycH"/>
</dbReference>
<proteinExistence type="predicted"/>
<feature type="domain" description="Cytochrome c-type biogenesis protein H TPR" evidence="8">
    <location>
        <begin position="75"/>
        <end position="203"/>
    </location>
</feature>
<organism evidence="9 10">
    <name type="scientific">Luteimonas colneyensis</name>
    <dbReference type="NCBI Taxonomy" id="2762230"/>
    <lineage>
        <taxon>Bacteria</taxon>
        <taxon>Pseudomonadati</taxon>
        <taxon>Pseudomonadota</taxon>
        <taxon>Gammaproteobacteria</taxon>
        <taxon>Lysobacterales</taxon>
        <taxon>Lysobacteraceae</taxon>
        <taxon>Luteimonas</taxon>
    </lineage>
</organism>
<dbReference type="InterPro" id="IPR056412">
    <property type="entry name" value="Ig_CycH"/>
</dbReference>
<accession>A0ABR8UGD8</accession>
<protein>
    <submittedName>
        <fullName evidence="9">Tetratricopeptide repeat protein</fullName>
    </submittedName>
</protein>
<feature type="domain" description="Cytochrome c-type biogenesis protein H Ig-like" evidence="7">
    <location>
        <begin position="252"/>
        <end position="358"/>
    </location>
</feature>
<evidence type="ECO:0000256" key="2">
    <source>
        <dbReference type="ARBA" id="ARBA00022748"/>
    </source>
</evidence>
<dbReference type="InterPro" id="IPR051263">
    <property type="entry name" value="C-type_cytochrome_biogenesis"/>
</dbReference>
<dbReference type="PANTHER" id="PTHR47870">
    <property type="entry name" value="CYTOCHROME C-TYPE BIOGENESIS PROTEIN CCMH"/>
    <property type="match status" value="1"/>
</dbReference>
<dbReference type="SUPFAM" id="SSF48452">
    <property type="entry name" value="TPR-like"/>
    <property type="match status" value="1"/>
</dbReference>
<evidence type="ECO:0000259" key="8">
    <source>
        <dbReference type="Pfam" id="PF23914"/>
    </source>
</evidence>
<dbReference type="InterPro" id="IPR011990">
    <property type="entry name" value="TPR-like_helical_dom_sf"/>
</dbReference>
<dbReference type="PANTHER" id="PTHR47870:SF1">
    <property type="entry name" value="CYTOCHROME C-TYPE BIOGENESIS PROTEIN CCMH"/>
    <property type="match status" value="1"/>
</dbReference>
<evidence type="ECO:0000256" key="6">
    <source>
        <dbReference type="SAM" id="Phobius"/>
    </source>
</evidence>
<dbReference type="Pfam" id="PF23914">
    <property type="entry name" value="TPR_CcmH_CycH"/>
    <property type="match status" value="1"/>
</dbReference>
<keyword evidence="6" id="KW-1133">Transmembrane helix</keyword>
<keyword evidence="6" id="KW-0472">Membrane</keyword>
<name>A0ABR8UGD8_9GAMM</name>
<keyword evidence="2" id="KW-0201">Cytochrome c-type biogenesis</keyword>
<keyword evidence="3 4" id="KW-0802">TPR repeat</keyword>
<feature type="repeat" description="TPR" evidence="4">
    <location>
        <begin position="99"/>
        <end position="132"/>
    </location>
</feature>
<dbReference type="EMBL" id="JACSQJ010000001">
    <property type="protein sequence ID" value="MBD7986734.1"/>
    <property type="molecule type" value="Genomic_DNA"/>
</dbReference>
<dbReference type="Pfam" id="PF23892">
    <property type="entry name" value="Ig_CycH"/>
    <property type="match status" value="1"/>
</dbReference>
<evidence type="ECO:0000256" key="5">
    <source>
        <dbReference type="SAM" id="MobiDB-lite"/>
    </source>
</evidence>
<evidence type="ECO:0000256" key="3">
    <source>
        <dbReference type="ARBA" id="ARBA00022803"/>
    </source>
</evidence>
<keyword evidence="1" id="KW-0677">Repeat</keyword>
<reference evidence="9 10" key="1">
    <citation type="submission" date="2020-08" db="EMBL/GenBank/DDBJ databases">
        <title>A Genomic Blueprint of the Chicken Gut Microbiome.</title>
        <authorList>
            <person name="Gilroy R."/>
            <person name="Ravi A."/>
            <person name="Getino M."/>
            <person name="Pursley I."/>
            <person name="Horton D.L."/>
            <person name="Alikhan N.-F."/>
            <person name="Baker D."/>
            <person name="Gharbi K."/>
            <person name="Hall N."/>
            <person name="Watson M."/>
            <person name="Adriaenssens E.M."/>
            <person name="Foster-Nyarko E."/>
            <person name="Jarju S."/>
            <person name="Secka A."/>
            <person name="Antonio M."/>
            <person name="Oren A."/>
            <person name="Chaudhuri R."/>
            <person name="La Ragione R.M."/>
            <person name="Hildebrand F."/>
            <person name="Pallen M.J."/>
        </authorList>
    </citation>
    <scope>NUCLEOTIDE SEQUENCE [LARGE SCALE GENOMIC DNA]</scope>
    <source>
        <strain evidence="9 10">Sa2BVA3</strain>
    </source>
</reference>
<feature type="transmembrane region" description="Helical" evidence="6">
    <location>
        <begin position="33"/>
        <end position="52"/>
    </location>
</feature>